<gene>
    <name evidence="1" type="ORF">ACFQT0_20485</name>
</gene>
<dbReference type="EMBL" id="JBHTEK010000001">
    <property type="protein sequence ID" value="MFC7669473.1"/>
    <property type="molecule type" value="Genomic_DNA"/>
</dbReference>
<dbReference type="RefSeq" id="WP_380204974.1">
    <property type="nucleotide sequence ID" value="NZ_JBHTEK010000001.1"/>
</dbReference>
<keyword evidence="2" id="KW-1185">Reference proteome</keyword>
<comment type="caution">
    <text evidence="1">The sequence shown here is derived from an EMBL/GenBank/DDBJ whole genome shotgun (WGS) entry which is preliminary data.</text>
</comment>
<accession>A0ABW2U7P3</accession>
<evidence type="ECO:0000313" key="2">
    <source>
        <dbReference type="Proteomes" id="UP001596513"/>
    </source>
</evidence>
<name>A0ABW2U7P3_9BACT</name>
<organism evidence="1 2">
    <name type="scientific">Hymenobacter humi</name>
    <dbReference type="NCBI Taxonomy" id="1411620"/>
    <lineage>
        <taxon>Bacteria</taxon>
        <taxon>Pseudomonadati</taxon>
        <taxon>Bacteroidota</taxon>
        <taxon>Cytophagia</taxon>
        <taxon>Cytophagales</taxon>
        <taxon>Hymenobacteraceae</taxon>
        <taxon>Hymenobacter</taxon>
    </lineage>
</organism>
<reference evidence="2" key="1">
    <citation type="journal article" date="2019" name="Int. J. Syst. Evol. Microbiol.">
        <title>The Global Catalogue of Microorganisms (GCM) 10K type strain sequencing project: providing services to taxonomists for standard genome sequencing and annotation.</title>
        <authorList>
            <consortium name="The Broad Institute Genomics Platform"/>
            <consortium name="The Broad Institute Genome Sequencing Center for Infectious Disease"/>
            <person name="Wu L."/>
            <person name="Ma J."/>
        </authorList>
    </citation>
    <scope>NUCLEOTIDE SEQUENCE [LARGE SCALE GENOMIC DNA]</scope>
    <source>
        <strain evidence="2">JCM 19635</strain>
    </source>
</reference>
<proteinExistence type="predicted"/>
<sequence length="73" mass="7580">MRGGAGNYQKIQDFAASSTGTYSSSWKGQYSLGAGVAVSGLRIDLALSRLAVEKLGSSSQTNSLIVSLGYAFK</sequence>
<evidence type="ECO:0000313" key="1">
    <source>
        <dbReference type="EMBL" id="MFC7669473.1"/>
    </source>
</evidence>
<protein>
    <recommendedName>
        <fullName evidence="3">Outer membrane protein beta-barrel domain-containing protein</fullName>
    </recommendedName>
</protein>
<dbReference type="Proteomes" id="UP001596513">
    <property type="component" value="Unassembled WGS sequence"/>
</dbReference>
<evidence type="ECO:0008006" key="3">
    <source>
        <dbReference type="Google" id="ProtNLM"/>
    </source>
</evidence>